<dbReference type="PATRIC" id="fig|29343.3.peg.872"/>
<dbReference type="InterPro" id="IPR011051">
    <property type="entry name" value="RmlC_Cupin_sf"/>
</dbReference>
<organism evidence="1 2">
    <name type="scientific">[Clostridium] cellulosi</name>
    <dbReference type="NCBI Taxonomy" id="29343"/>
    <lineage>
        <taxon>Bacteria</taxon>
        <taxon>Bacillati</taxon>
        <taxon>Bacillota</taxon>
        <taxon>Clostridia</taxon>
        <taxon>Eubacteriales</taxon>
        <taxon>Oscillospiraceae</taxon>
        <taxon>Oscillospiraceae incertae sedis</taxon>
    </lineage>
</organism>
<dbReference type="OrthoDB" id="9798066at2"/>
<gene>
    <name evidence="1" type="ORF">CCDG5_0824</name>
</gene>
<dbReference type="EMBL" id="LM995447">
    <property type="protein sequence ID" value="CDZ23953.1"/>
    <property type="molecule type" value="Genomic_DNA"/>
</dbReference>
<evidence type="ECO:0000313" key="1">
    <source>
        <dbReference type="EMBL" id="CDZ23953.1"/>
    </source>
</evidence>
<evidence type="ECO:0008006" key="3">
    <source>
        <dbReference type="Google" id="ProtNLM"/>
    </source>
</evidence>
<accession>A0A078KNC5</accession>
<reference evidence="2" key="1">
    <citation type="submission" date="2014-07" db="EMBL/GenBank/DDBJ databases">
        <authorList>
            <person name="Wibberg D."/>
        </authorList>
    </citation>
    <scope>NUCLEOTIDE SEQUENCE [LARGE SCALE GENOMIC DNA]</scope>
    <source>
        <strain evidence="2">DG5</strain>
    </source>
</reference>
<dbReference type="HOGENOM" id="CLU_143351_0_0_9"/>
<dbReference type="CDD" id="cd02208">
    <property type="entry name" value="cupin_RmlC-like"/>
    <property type="match status" value="1"/>
</dbReference>
<protein>
    <recommendedName>
        <fullName evidence="3">Cupin 2 conserved barrel domain-containing protein</fullName>
    </recommendedName>
</protein>
<name>A0A078KNC5_9FIRM</name>
<evidence type="ECO:0000313" key="2">
    <source>
        <dbReference type="Proteomes" id="UP000032431"/>
    </source>
</evidence>
<dbReference type="InterPro" id="IPR014710">
    <property type="entry name" value="RmlC-like_jellyroll"/>
</dbReference>
<dbReference type="SUPFAM" id="SSF51182">
    <property type="entry name" value="RmlC-like cupins"/>
    <property type="match status" value="1"/>
</dbReference>
<dbReference type="STRING" id="29343.CCDG5_0824"/>
<dbReference type="AlphaFoldDB" id="A0A078KNC5"/>
<dbReference type="Gene3D" id="2.60.120.10">
    <property type="entry name" value="Jelly Rolls"/>
    <property type="match status" value="1"/>
</dbReference>
<keyword evidence="2" id="KW-1185">Reference proteome</keyword>
<dbReference type="Proteomes" id="UP000032431">
    <property type="component" value="Chromosome I"/>
</dbReference>
<dbReference type="KEGG" id="ccel:CCDG5_0824"/>
<sequence>MIDEKLLQISSYDGEGYLPLIHYGGWRVAVLRYCDELLPQNIGKLQRHDKTDEIFVLLGGECTLFVADGGDSVGEIQALRLEPLKIYNVKKGTWHSHALSPDATVLIVENDDTGGDNSPEVSLTDEQRKRIVELSKA</sequence>
<proteinExistence type="predicted"/>